<protein>
    <submittedName>
        <fullName evidence="7">Glycosyltransferase family 2 protein</fullName>
    </submittedName>
</protein>
<keyword evidence="4" id="KW-0808">Transferase</keyword>
<accession>A0A9E2NR79</accession>
<dbReference type="Proteomes" id="UP000824178">
    <property type="component" value="Unassembled WGS sequence"/>
</dbReference>
<keyword evidence="5" id="KW-1133">Transmembrane helix</keyword>
<comment type="pathway">
    <text evidence="1">Cell wall biogenesis; cell wall polysaccharide biosynthesis.</text>
</comment>
<gene>
    <name evidence="7" type="ORF">H9864_08425</name>
</gene>
<evidence type="ECO:0000256" key="1">
    <source>
        <dbReference type="ARBA" id="ARBA00004776"/>
    </source>
</evidence>
<sequence>MKATVIIPNINGKGWLKDSIESIYAQTEQDFALIVVDNGSTDESLDLARSYSARPNFTLIENGRNTGFSHAVNQGIALAQSEYVALFNNDAFAEPEWLAELLAAAEQDKKIFAVQSLMIRHFEQELADDAGDYVTWMGFACKTGDGRRASRYNRPRRIFSACGGAALYRKSILDEIGGFDENFFAYFEDVDLSWRANNAGYKNIFCPSARCYHICGASTGAVRYNAFKSRQSGRNSLLLPLKNEPLAMLAVNSLPLAAGYLLKMYKFHRQGFGPDWDAGMQEAFAILREGRLGKRPFRWRDLPSYLLMEVWMIWNMVPYLWYRLVVVRFGLK</sequence>
<feature type="domain" description="Glycosyltransferase 2-like" evidence="6">
    <location>
        <begin position="4"/>
        <end position="177"/>
    </location>
</feature>
<organism evidence="7 8">
    <name type="scientific">Candidatus Faecalibacterium intestinavium</name>
    <dbReference type="NCBI Taxonomy" id="2838580"/>
    <lineage>
        <taxon>Bacteria</taxon>
        <taxon>Bacillati</taxon>
        <taxon>Bacillota</taxon>
        <taxon>Clostridia</taxon>
        <taxon>Eubacteriales</taxon>
        <taxon>Oscillospiraceae</taxon>
        <taxon>Faecalibacterium</taxon>
    </lineage>
</organism>
<dbReference type="Pfam" id="PF00535">
    <property type="entry name" value="Glycos_transf_2"/>
    <property type="match status" value="1"/>
</dbReference>
<name>A0A9E2NR79_9FIRM</name>
<dbReference type="InterPro" id="IPR029044">
    <property type="entry name" value="Nucleotide-diphossugar_trans"/>
</dbReference>
<dbReference type="CDD" id="cd04186">
    <property type="entry name" value="GT_2_like_c"/>
    <property type="match status" value="1"/>
</dbReference>
<comment type="caution">
    <text evidence="7">The sequence shown here is derived from an EMBL/GenBank/DDBJ whole genome shotgun (WGS) entry which is preliminary data.</text>
</comment>
<evidence type="ECO:0000256" key="2">
    <source>
        <dbReference type="ARBA" id="ARBA00006739"/>
    </source>
</evidence>
<dbReference type="SUPFAM" id="SSF53448">
    <property type="entry name" value="Nucleotide-diphospho-sugar transferases"/>
    <property type="match status" value="1"/>
</dbReference>
<reference evidence="7" key="2">
    <citation type="submission" date="2021-04" db="EMBL/GenBank/DDBJ databases">
        <authorList>
            <person name="Gilroy R."/>
        </authorList>
    </citation>
    <scope>NUCLEOTIDE SEQUENCE</scope>
    <source>
        <strain evidence="7">742</strain>
    </source>
</reference>
<evidence type="ECO:0000256" key="3">
    <source>
        <dbReference type="ARBA" id="ARBA00022676"/>
    </source>
</evidence>
<feature type="transmembrane region" description="Helical" evidence="5">
    <location>
        <begin position="302"/>
        <end position="322"/>
    </location>
</feature>
<evidence type="ECO:0000259" key="6">
    <source>
        <dbReference type="Pfam" id="PF00535"/>
    </source>
</evidence>
<dbReference type="Gene3D" id="3.90.550.10">
    <property type="entry name" value="Spore Coat Polysaccharide Biosynthesis Protein SpsA, Chain A"/>
    <property type="match status" value="1"/>
</dbReference>
<evidence type="ECO:0000256" key="4">
    <source>
        <dbReference type="ARBA" id="ARBA00022679"/>
    </source>
</evidence>
<dbReference type="AlphaFoldDB" id="A0A9E2NR79"/>
<dbReference type="EMBL" id="JAHLFH010000178">
    <property type="protein sequence ID" value="MBU3820373.1"/>
    <property type="molecule type" value="Genomic_DNA"/>
</dbReference>
<dbReference type="PANTHER" id="PTHR43179:SF12">
    <property type="entry name" value="GALACTOFURANOSYLTRANSFERASE GLFT2"/>
    <property type="match status" value="1"/>
</dbReference>
<dbReference type="InterPro" id="IPR001173">
    <property type="entry name" value="Glyco_trans_2-like"/>
</dbReference>
<dbReference type="GO" id="GO:0016757">
    <property type="term" value="F:glycosyltransferase activity"/>
    <property type="evidence" value="ECO:0007669"/>
    <property type="project" value="UniProtKB-KW"/>
</dbReference>
<reference evidence="7" key="1">
    <citation type="journal article" date="2021" name="PeerJ">
        <title>Extensive microbial diversity within the chicken gut microbiome revealed by metagenomics and culture.</title>
        <authorList>
            <person name="Gilroy R."/>
            <person name="Ravi A."/>
            <person name="Getino M."/>
            <person name="Pursley I."/>
            <person name="Horton D.L."/>
            <person name="Alikhan N.F."/>
            <person name="Baker D."/>
            <person name="Gharbi K."/>
            <person name="Hall N."/>
            <person name="Watson M."/>
            <person name="Adriaenssens E.M."/>
            <person name="Foster-Nyarko E."/>
            <person name="Jarju S."/>
            <person name="Secka A."/>
            <person name="Antonio M."/>
            <person name="Oren A."/>
            <person name="Chaudhuri R.R."/>
            <person name="La Ragione R."/>
            <person name="Hildebrand F."/>
            <person name="Pallen M.J."/>
        </authorList>
    </citation>
    <scope>NUCLEOTIDE SEQUENCE</scope>
    <source>
        <strain evidence="7">742</strain>
    </source>
</reference>
<dbReference type="PANTHER" id="PTHR43179">
    <property type="entry name" value="RHAMNOSYLTRANSFERASE WBBL"/>
    <property type="match status" value="1"/>
</dbReference>
<keyword evidence="5" id="KW-0472">Membrane</keyword>
<keyword evidence="3" id="KW-0328">Glycosyltransferase</keyword>
<evidence type="ECO:0000313" key="7">
    <source>
        <dbReference type="EMBL" id="MBU3820373.1"/>
    </source>
</evidence>
<proteinExistence type="inferred from homology"/>
<evidence type="ECO:0000256" key="5">
    <source>
        <dbReference type="SAM" id="Phobius"/>
    </source>
</evidence>
<comment type="similarity">
    <text evidence="2">Belongs to the glycosyltransferase 2 family.</text>
</comment>
<keyword evidence="5" id="KW-0812">Transmembrane</keyword>
<evidence type="ECO:0000313" key="8">
    <source>
        <dbReference type="Proteomes" id="UP000824178"/>
    </source>
</evidence>